<gene>
    <name evidence="1" type="ORF">ACFPCY_29230</name>
</gene>
<comment type="caution">
    <text evidence="1">The sequence shown here is derived from an EMBL/GenBank/DDBJ whole genome shotgun (WGS) entry which is preliminary data.</text>
</comment>
<protein>
    <submittedName>
        <fullName evidence="1">Uncharacterized protein</fullName>
    </submittedName>
</protein>
<proteinExistence type="predicted"/>
<dbReference type="EMBL" id="JBHSIT010000009">
    <property type="protein sequence ID" value="MFC4911422.1"/>
    <property type="molecule type" value="Genomic_DNA"/>
</dbReference>
<reference evidence="2" key="1">
    <citation type="journal article" date="2019" name="Int. J. Syst. Evol. Microbiol.">
        <title>The Global Catalogue of Microorganisms (GCM) 10K type strain sequencing project: providing services to taxonomists for standard genome sequencing and annotation.</title>
        <authorList>
            <consortium name="The Broad Institute Genomics Platform"/>
            <consortium name="The Broad Institute Genome Sequencing Center for Infectious Disease"/>
            <person name="Wu L."/>
            <person name="Ma J."/>
        </authorList>
    </citation>
    <scope>NUCLEOTIDE SEQUENCE [LARGE SCALE GENOMIC DNA]</scope>
    <source>
        <strain evidence="2">KLKA75</strain>
    </source>
</reference>
<evidence type="ECO:0000313" key="2">
    <source>
        <dbReference type="Proteomes" id="UP001595872"/>
    </source>
</evidence>
<accession>A0ABV9U8Z0</accession>
<dbReference type="RefSeq" id="WP_378260314.1">
    <property type="nucleotide sequence ID" value="NZ_JBHSIT010000009.1"/>
</dbReference>
<sequence>MSATGIWVIGAIPDEAARRLASQAADATDAETDAIEDLQDAAADLMADQGSPFVAVARKANPVEALCNALGTDAMRALPGVRGNFILTADEVAAALPEVEAVLDVPPTRRAELLTRITTWMTETGDDPGFDAAELLDAPLRILREAASSFSGAAAFTRWY</sequence>
<evidence type="ECO:0000313" key="1">
    <source>
        <dbReference type="EMBL" id="MFC4911422.1"/>
    </source>
</evidence>
<keyword evidence="2" id="KW-1185">Reference proteome</keyword>
<name>A0ABV9U8Z0_9ACTN</name>
<dbReference type="Proteomes" id="UP001595872">
    <property type="component" value="Unassembled WGS sequence"/>
</dbReference>
<organism evidence="1 2">
    <name type="scientific">Actinomadura gamaensis</name>
    <dbReference type="NCBI Taxonomy" id="1763541"/>
    <lineage>
        <taxon>Bacteria</taxon>
        <taxon>Bacillati</taxon>
        <taxon>Actinomycetota</taxon>
        <taxon>Actinomycetes</taxon>
        <taxon>Streptosporangiales</taxon>
        <taxon>Thermomonosporaceae</taxon>
        <taxon>Actinomadura</taxon>
    </lineage>
</organism>